<dbReference type="Proteomes" id="UP000195437">
    <property type="component" value="Chromosome"/>
</dbReference>
<protein>
    <recommendedName>
        <fullName evidence="3">DUF4352 domain-containing protein</fullName>
    </recommendedName>
</protein>
<dbReference type="OrthoDB" id="1669102at2"/>
<dbReference type="RefSeq" id="WP_087456003.1">
    <property type="nucleotide sequence ID" value="NZ_CP021434.1"/>
</dbReference>
<keyword evidence="5" id="KW-1185">Reference proteome</keyword>
<dbReference type="Gene3D" id="2.60.40.1240">
    <property type="match status" value="1"/>
</dbReference>
<keyword evidence="1" id="KW-0732">Signal</keyword>
<gene>
    <name evidence="4" type="ORF">CBW65_05580</name>
</gene>
<dbReference type="AlphaFoldDB" id="A0A1Y0IJC4"/>
<evidence type="ECO:0000313" key="5">
    <source>
        <dbReference type="Proteomes" id="UP000195437"/>
    </source>
</evidence>
<evidence type="ECO:0000313" key="4">
    <source>
        <dbReference type="EMBL" id="ARU60611.1"/>
    </source>
</evidence>
<evidence type="ECO:0000256" key="1">
    <source>
        <dbReference type="ARBA" id="ARBA00022729"/>
    </source>
</evidence>
<keyword evidence="2" id="KW-0812">Transmembrane</keyword>
<organism evidence="4 5">
    <name type="scientific">Tumebacillus avium</name>
    <dbReference type="NCBI Taxonomy" id="1903704"/>
    <lineage>
        <taxon>Bacteria</taxon>
        <taxon>Bacillati</taxon>
        <taxon>Bacillota</taxon>
        <taxon>Bacilli</taxon>
        <taxon>Bacillales</taxon>
        <taxon>Alicyclobacillaceae</taxon>
        <taxon>Tumebacillus</taxon>
    </lineage>
</organism>
<feature type="domain" description="DUF4352" evidence="3">
    <location>
        <begin position="48"/>
        <end position="164"/>
    </location>
</feature>
<name>A0A1Y0IJC4_9BACL</name>
<evidence type="ECO:0000259" key="3">
    <source>
        <dbReference type="Pfam" id="PF11611"/>
    </source>
</evidence>
<feature type="transmembrane region" description="Helical" evidence="2">
    <location>
        <begin position="12"/>
        <end position="29"/>
    </location>
</feature>
<reference evidence="5" key="1">
    <citation type="submission" date="2017-05" db="EMBL/GenBank/DDBJ databases">
        <authorList>
            <person name="Sung H."/>
        </authorList>
    </citation>
    <scope>NUCLEOTIDE SEQUENCE [LARGE SCALE GENOMIC DNA]</scope>
    <source>
        <strain evidence="5">AR23208</strain>
    </source>
</reference>
<keyword evidence="2" id="KW-1133">Transmembrane helix</keyword>
<dbReference type="InterPro" id="IPR029051">
    <property type="entry name" value="DUF4352"/>
</dbReference>
<evidence type="ECO:0000256" key="2">
    <source>
        <dbReference type="SAM" id="Phobius"/>
    </source>
</evidence>
<dbReference type="EMBL" id="CP021434">
    <property type="protein sequence ID" value="ARU60611.1"/>
    <property type="molecule type" value="Genomic_DNA"/>
</dbReference>
<dbReference type="Pfam" id="PF11611">
    <property type="entry name" value="DUF4352"/>
    <property type="match status" value="1"/>
</dbReference>
<accession>A0A1Y0IJC4</accession>
<sequence>MSKKRKSVFSRWWFAVLIVIVAGAGFFAYKFQDVNQNVVTDPETKVFQMGEAVESGGILTTVTGFHFQKEVEGHGYDDLKENEQFLIVDVAIKNPTDKGIKVHLNNYQIKVDNWTGDIVLPAFKHLNRDNTEFRSQEIAPGKEIKGQFAYKINKERSQSANLRFSIPAYLLEKEAFESKKEVVLKQ</sequence>
<dbReference type="KEGG" id="tum:CBW65_05580"/>
<proteinExistence type="predicted"/>
<dbReference type="InterPro" id="IPR029050">
    <property type="entry name" value="Immunoprotect_excell_Ig-like"/>
</dbReference>
<keyword evidence="2" id="KW-0472">Membrane</keyword>